<dbReference type="Proteomes" id="UP001314169">
    <property type="component" value="Chromosome 2"/>
</dbReference>
<evidence type="ECO:0000313" key="3">
    <source>
        <dbReference type="EMBL" id="CAK6441994.1"/>
    </source>
</evidence>
<protein>
    <submittedName>
        <fullName evidence="3">Uncharacterized protein</fullName>
    </submittedName>
</protein>
<sequence length="135" mass="14413">MHCSAASHLHSARRSPRPQRPTGDDRGPEDAAPARGDPDALHRLAAGVFILIFFFSHGLFLLLPSFPLGATRVEESHPISKKSGLRSVEPPLARGVGPGQLPGGAGRPPGAPHLPDFFWLQFGEDWGLPSAPLFS</sequence>
<name>A0ABN9ZUR8_PIPNA</name>
<gene>
    <name evidence="3" type="ORF">MPIPNATIZW_LOCUS10300</name>
</gene>
<keyword evidence="4" id="KW-1185">Reference proteome</keyword>
<feature type="region of interest" description="Disordered" evidence="1">
    <location>
        <begin position="77"/>
        <end position="105"/>
    </location>
</feature>
<reference evidence="3" key="1">
    <citation type="submission" date="2023-12" db="EMBL/GenBank/DDBJ databases">
        <authorList>
            <person name="Brown T."/>
        </authorList>
    </citation>
    <scope>NUCLEOTIDE SEQUENCE</scope>
</reference>
<dbReference type="EMBL" id="OY882859">
    <property type="protein sequence ID" value="CAK6441994.1"/>
    <property type="molecule type" value="Genomic_DNA"/>
</dbReference>
<evidence type="ECO:0000256" key="2">
    <source>
        <dbReference type="SAM" id="Phobius"/>
    </source>
</evidence>
<evidence type="ECO:0000256" key="1">
    <source>
        <dbReference type="SAM" id="MobiDB-lite"/>
    </source>
</evidence>
<keyword evidence="2" id="KW-1133">Transmembrane helix</keyword>
<proteinExistence type="predicted"/>
<evidence type="ECO:0000313" key="4">
    <source>
        <dbReference type="Proteomes" id="UP001314169"/>
    </source>
</evidence>
<feature type="compositionally biased region" description="Gly residues" evidence="1">
    <location>
        <begin position="96"/>
        <end position="105"/>
    </location>
</feature>
<accession>A0ABN9ZUR8</accession>
<feature type="transmembrane region" description="Helical" evidence="2">
    <location>
        <begin position="44"/>
        <end position="63"/>
    </location>
</feature>
<keyword evidence="2" id="KW-0472">Membrane</keyword>
<feature type="region of interest" description="Disordered" evidence="1">
    <location>
        <begin position="1"/>
        <end position="38"/>
    </location>
</feature>
<keyword evidence="2" id="KW-0812">Transmembrane</keyword>
<organism evidence="3 4">
    <name type="scientific">Pipistrellus nathusii</name>
    <name type="common">Nathusius' pipistrelle</name>
    <dbReference type="NCBI Taxonomy" id="59473"/>
    <lineage>
        <taxon>Eukaryota</taxon>
        <taxon>Metazoa</taxon>
        <taxon>Chordata</taxon>
        <taxon>Craniata</taxon>
        <taxon>Vertebrata</taxon>
        <taxon>Euteleostomi</taxon>
        <taxon>Mammalia</taxon>
        <taxon>Eutheria</taxon>
        <taxon>Laurasiatheria</taxon>
        <taxon>Chiroptera</taxon>
        <taxon>Yangochiroptera</taxon>
        <taxon>Vespertilionidae</taxon>
        <taxon>Pipistrellus</taxon>
    </lineage>
</organism>